<organism evidence="2">
    <name type="scientific">Noctiluca scintillans</name>
    <name type="common">Sea sparkle</name>
    <name type="synonym">Red tide dinoflagellate</name>
    <dbReference type="NCBI Taxonomy" id="2966"/>
    <lineage>
        <taxon>Eukaryota</taxon>
        <taxon>Sar</taxon>
        <taxon>Alveolata</taxon>
        <taxon>Dinophyceae</taxon>
        <taxon>Noctilucales</taxon>
        <taxon>Noctilucaceae</taxon>
        <taxon>Noctiluca</taxon>
    </lineage>
</organism>
<gene>
    <name evidence="2" type="ORF">NSCI0253_LOCUS43847</name>
</gene>
<feature type="region of interest" description="Disordered" evidence="1">
    <location>
        <begin position="1"/>
        <end position="69"/>
    </location>
</feature>
<sequence>MCCGKRKRNSDVVDPKAKAKPSKVVPAPDPVEPDPVKKVDLEAGLVDLKPPVPPPKLLPKGDEESVKEPVPVPVEPIKELPAEDVAPPHRELPVAVIEQVAPPRLRPGYTVTIDETYVVELERTSVASRWGFVWDVDSLRNNFSRVVNHVATRSIAADWNDNHPGKGIARGDMLVTVNGKSGRLELLTMELGRNSICCEFKPAVHVN</sequence>
<accession>A0A7S1AYN7</accession>
<reference evidence="2" key="1">
    <citation type="submission" date="2021-01" db="EMBL/GenBank/DDBJ databases">
        <authorList>
            <person name="Corre E."/>
            <person name="Pelletier E."/>
            <person name="Niang G."/>
            <person name="Scheremetjew M."/>
            <person name="Finn R."/>
            <person name="Kale V."/>
            <person name="Holt S."/>
            <person name="Cochrane G."/>
            <person name="Meng A."/>
            <person name="Brown T."/>
            <person name="Cohen L."/>
        </authorList>
    </citation>
    <scope>NUCLEOTIDE SEQUENCE</scope>
</reference>
<name>A0A7S1AYN7_NOCSC</name>
<protein>
    <submittedName>
        <fullName evidence="2">Uncharacterized protein</fullName>
    </submittedName>
</protein>
<evidence type="ECO:0000256" key="1">
    <source>
        <dbReference type="SAM" id="MobiDB-lite"/>
    </source>
</evidence>
<evidence type="ECO:0000313" key="2">
    <source>
        <dbReference type="EMBL" id="CAD8869491.1"/>
    </source>
</evidence>
<dbReference type="EMBL" id="HBFQ01061868">
    <property type="protein sequence ID" value="CAD8869491.1"/>
    <property type="molecule type" value="Transcribed_RNA"/>
</dbReference>
<proteinExistence type="predicted"/>
<dbReference type="AlphaFoldDB" id="A0A7S1AYN7"/>